<organism evidence="1 2">
    <name type="scientific">Elysia crispata</name>
    <name type="common">lettuce slug</name>
    <dbReference type="NCBI Taxonomy" id="231223"/>
    <lineage>
        <taxon>Eukaryota</taxon>
        <taxon>Metazoa</taxon>
        <taxon>Spiralia</taxon>
        <taxon>Lophotrochozoa</taxon>
        <taxon>Mollusca</taxon>
        <taxon>Gastropoda</taxon>
        <taxon>Heterobranchia</taxon>
        <taxon>Euthyneura</taxon>
        <taxon>Panpulmonata</taxon>
        <taxon>Sacoglossa</taxon>
        <taxon>Placobranchoidea</taxon>
        <taxon>Plakobranchidae</taxon>
        <taxon>Elysia</taxon>
    </lineage>
</organism>
<proteinExistence type="predicted"/>
<dbReference type="EMBL" id="JAWDGP010004927">
    <property type="protein sequence ID" value="KAK3761006.1"/>
    <property type="molecule type" value="Genomic_DNA"/>
</dbReference>
<sequence length="130" mass="14826">MNDVIGIRYYQIWDGLSQHERCFPGYHITNSEMVSASMIGIFRNTILPTLVWSQPTLMVLSGKPYCKLRDSLSQHEQCFPGYYEQIRDGLGQHEWCYPGYHIANYGMFSATMNGSVRDAILSTLRGPQPA</sequence>
<accession>A0AAE0Z2M6</accession>
<dbReference type="AlphaFoldDB" id="A0AAE0Z2M6"/>
<evidence type="ECO:0000313" key="1">
    <source>
        <dbReference type="EMBL" id="KAK3761006.1"/>
    </source>
</evidence>
<reference evidence="1" key="1">
    <citation type="journal article" date="2023" name="G3 (Bethesda)">
        <title>A reference genome for the long-term kleptoplast-retaining sea slug Elysia crispata morphotype clarki.</title>
        <authorList>
            <person name="Eastman K.E."/>
            <person name="Pendleton A.L."/>
            <person name="Shaikh M.A."/>
            <person name="Suttiyut T."/>
            <person name="Ogas R."/>
            <person name="Tomko P."/>
            <person name="Gavelis G."/>
            <person name="Widhalm J.R."/>
            <person name="Wisecaver J.H."/>
        </authorList>
    </citation>
    <scope>NUCLEOTIDE SEQUENCE</scope>
    <source>
        <strain evidence="1">ECLA1</strain>
    </source>
</reference>
<name>A0AAE0Z2M6_9GAST</name>
<keyword evidence="2" id="KW-1185">Reference proteome</keyword>
<protein>
    <submittedName>
        <fullName evidence="1">Uncharacterized protein</fullName>
    </submittedName>
</protein>
<comment type="caution">
    <text evidence="1">The sequence shown here is derived from an EMBL/GenBank/DDBJ whole genome shotgun (WGS) entry which is preliminary data.</text>
</comment>
<gene>
    <name evidence="1" type="ORF">RRG08_022413</name>
</gene>
<dbReference type="Proteomes" id="UP001283361">
    <property type="component" value="Unassembled WGS sequence"/>
</dbReference>
<evidence type="ECO:0000313" key="2">
    <source>
        <dbReference type="Proteomes" id="UP001283361"/>
    </source>
</evidence>